<dbReference type="GO" id="GO:0015074">
    <property type="term" value="P:DNA integration"/>
    <property type="evidence" value="ECO:0007669"/>
    <property type="project" value="UniProtKB-KW"/>
</dbReference>
<keyword evidence="4" id="KW-0233">DNA recombination</keyword>
<dbReference type="EMBL" id="CYZA01000006">
    <property type="protein sequence ID" value="CUN82087.1"/>
    <property type="molecule type" value="Genomic_DNA"/>
</dbReference>
<dbReference type="InterPro" id="IPR002104">
    <property type="entry name" value="Integrase_catalytic"/>
</dbReference>
<evidence type="ECO:0000256" key="1">
    <source>
        <dbReference type="ARBA" id="ARBA00004496"/>
    </source>
</evidence>
<keyword evidence="3" id="KW-0238">DNA-binding</keyword>
<sequence>MKGREEHKYKSESKMRALLRDKPQYFTGYYNGLFNSCEYLTAQNYTMTAVRFMNYLKENGFIESIEDCNGAMTIDNVNSYLSCLRGRDGGYSSDSAKATTYTALKSFADYLLSRKMISENPFDCGIKRVSVKDPLKQVAMTAAELKKVVERINDNSIGTKRANARREAWKERNLAIFTLLMVTGIRVTALTELNMEDIFWDQKIIRVTDKRRNTYECELDDDSMDILRNWVIKRAELLNKRDCNALFISNRRTRITDKSVRDLVKAYTADFEKHITPHKFRSTFATLLYDQTGDIAYVQQLMNHSRPDTTQRYIVRKPINAEAAKYVNSLLK</sequence>
<organism evidence="6 7">
    <name type="scientific">Blautia obeum</name>
    <dbReference type="NCBI Taxonomy" id="40520"/>
    <lineage>
        <taxon>Bacteria</taxon>
        <taxon>Bacillati</taxon>
        <taxon>Bacillota</taxon>
        <taxon>Clostridia</taxon>
        <taxon>Lachnospirales</taxon>
        <taxon>Lachnospiraceae</taxon>
        <taxon>Blautia</taxon>
    </lineage>
</organism>
<keyword evidence="2" id="KW-0229">DNA integration</keyword>
<dbReference type="RefSeq" id="WP_055053160.1">
    <property type="nucleotide sequence ID" value="NZ_CYZA01000006.1"/>
</dbReference>
<evidence type="ECO:0000259" key="5">
    <source>
        <dbReference type="PROSITE" id="PS51898"/>
    </source>
</evidence>
<evidence type="ECO:0000256" key="3">
    <source>
        <dbReference type="ARBA" id="ARBA00023125"/>
    </source>
</evidence>
<comment type="subcellular location">
    <subcellularLocation>
        <location evidence="1">Cytoplasm</location>
    </subcellularLocation>
</comment>
<evidence type="ECO:0000313" key="7">
    <source>
        <dbReference type="Proteomes" id="UP000095447"/>
    </source>
</evidence>
<feature type="domain" description="Tyr recombinase" evidence="5">
    <location>
        <begin position="135"/>
        <end position="328"/>
    </location>
</feature>
<dbReference type="GO" id="GO:0005737">
    <property type="term" value="C:cytoplasm"/>
    <property type="evidence" value="ECO:0007669"/>
    <property type="project" value="UniProtKB-SubCell"/>
</dbReference>
<dbReference type="Pfam" id="PF00589">
    <property type="entry name" value="Phage_integrase"/>
    <property type="match status" value="1"/>
</dbReference>
<gene>
    <name evidence="6" type="primary">xerC_1</name>
    <name evidence="6" type="ORF">ERS852395_01414</name>
</gene>
<dbReference type="InterPro" id="IPR050090">
    <property type="entry name" value="Tyrosine_recombinase_XerCD"/>
</dbReference>
<dbReference type="InterPro" id="IPR013762">
    <property type="entry name" value="Integrase-like_cat_sf"/>
</dbReference>
<name>A0A174A1A5_9FIRM</name>
<dbReference type="PANTHER" id="PTHR30349">
    <property type="entry name" value="PHAGE INTEGRASE-RELATED"/>
    <property type="match status" value="1"/>
</dbReference>
<proteinExistence type="predicted"/>
<evidence type="ECO:0000256" key="4">
    <source>
        <dbReference type="ARBA" id="ARBA00023172"/>
    </source>
</evidence>
<dbReference type="InterPro" id="IPR011010">
    <property type="entry name" value="DNA_brk_join_enz"/>
</dbReference>
<evidence type="ECO:0000313" key="6">
    <source>
        <dbReference type="EMBL" id="CUN82087.1"/>
    </source>
</evidence>
<dbReference type="SUPFAM" id="SSF56349">
    <property type="entry name" value="DNA breaking-rejoining enzymes"/>
    <property type="match status" value="1"/>
</dbReference>
<dbReference type="GO" id="GO:0003677">
    <property type="term" value="F:DNA binding"/>
    <property type="evidence" value="ECO:0007669"/>
    <property type="project" value="UniProtKB-KW"/>
</dbReference>
<dbReference type="GO" id="GO:0006310">
    <property type="term" value="P:DNA recombination"/>
    <property type="evidence" value="ECO:0007669"/>
    <property type="project" value="UniProtKB-KW"/>
</dbReference>
<protein>
    <submittedName>
        <fullName evidence="6">Tyrosine recombinase XerC</fullName>
    </submittedName>
</protein>
<dbReference type="Gene3D" id="1.10.443.10">
    <property type="entry name" value="Intergrase catalytic core"/>
    <property type="match status" value="1"/>
</dbReference>
<dbReference type="AlphaFoldDB" id="A0A174A1A5"/>
<evidence type="ECO:0000256" key="2">
    <source>
        <dbReference type="ARBA" id="ARBA00022908"/>
    </source>
</evidence>
<accession>A0A174A1A5</accession>
<dbReference type="Proteomes" id="UP000095447">
    <property type="component" value="Unassembled WGS sequence"/>
</dbReference>
<dbReference type="InterPro" id="IPR010998">
    <property type="entry name" value="Integrase_recombinase_N"/>
</dbReference>
<reference evidence="6 7" key="1">
    <citation type="submission" date="2015-09" db="EMBL/GenBank/DDBJ databases">
        <authorList>
            <consortium name="Pathogen Informatics"/>
        </authorList>
    </citation>
    <scope>NUCLEOTIDE SEQUENCE [LARGE SCALE GENOMIC DNA]</scope>
    <source>
        <strain evidence="6 7">2789STDY5608838</strain>
    </source>
</reference>
<dbReference type="PROSITE" id="PS51898">
    <property type="entry name" value="TYR_RECOMBINASE"/>
    <property type="match status" value="1"/>
</dbReference>
<dbReference type="Gene3D" id="1.10.150.130">
    <property type="match status" value="1"/>
</dbReference>
<dbReference type="PANTHER" id="PTHR30349:SF77">
    <property type="entry name" value="TYROSINE RECOMBINASE XERC"/>
    <property type="match status" value="1"/>
</dbReference>